<comment type="caution">
    <text evidence="1">The sequence shown here is derived from an EMBL/GenBank/DDBJ whole genome shotgun (WGS) entry which is preliminary data.</text>
</comment>
<evidence type="ECO:0000313" key="2">
    <source>
        <dbReference type="Proteomes" id="UP000762676"/>
    </source>
</evidence>
<evidence type="ECO:0000313" key="1">
    <source>
        <dbReference type="EMBL" id="GFS15511.1"/>
    </source>
</evidence>
<dbReference type="Proteomes" id="UP000762676">
    <property type="component" value="Unassembled WGS sequence"/>
</dbReference>
<dbReference type="AlphaFoldDB" id="A0AAV4IZF7"/>
<name>A0AAV4IZF7_9GAST</name>
<reference evidence="1 2" key="1">
    <citation type="journal article" date="2021" name="Elife">
        <title>Chloroplast acquisition without the gene transfer in kleptoplastic sea slugs, Plakobranchus ocellatus.</title>
        <authorList>
            <person name="Maeda T."/>
            <person name="Takahashi S."/>
            <person name="Yoshida T."/>
            <person name="Shimamura S."/>
            <person name="Takaki Y."/>
            <person name="Nagai Y."/>
            <person name="Toyoda A."/>
            <person name="Suzuki Y."/>
            <person name="Arimoto A."/>
            <person name="Ishii H."/>
            <person name="Satoh N."/>
            <person name="Nishiyama T."/>
            <person name="Hasebe M."/>
            <person name="Maruyama T."/>
            <person name="Minagawa J."/>
            <person name="Obokata J."/>
            <person name="Shigenobu S."/>
        </authorList>
    </citation>
    <scope>NUCLEOTIDE SEQUENCE [LARGE SCALE GENOMIC DNA]</scope>
</reference>
<sequence>MHPLQADTAQWLLLLGTITQPEATGVKRHSPERAECCRATGLRPGSHGQDLLVALDHCPLPTRGFFSSSVTEGMTIVRCPVWVASQLDTRFLSIQCIFGKDVITASRRRLKLTMSCTGHRSQLAQHGIAVKSRPVSNTNQGCGKKCQDATCFMINGTPLRCKKVKTRTPARLNSRTCLDKSLASGDTIKGIFHMVLGGHLFFFFIRS</sequence>
<gene>
    <name evidence="1" type="ORF">ElyMa_003189200</name>
</gene>
<dbReference type="EMBL" id="BMAT01006587">
    <property type="protein sequence ID" value="GFS15511.1"/>
    <property type="molecule type" value="Genomic_DNA"/>
</dbReference>
<proteinExistence type="predicted"/>
<accession>A0AAV4IZF7</accession>
<protein>
    <submittedName>
        <fullName evidence="1">Uncharacterized protein</fullName>
    </submittedName>
</protein>
<keyword evidence="2" id="KW-1185">Reference proteome</keyword>
<organism evidence="1 2">
    <name type="scientific">Elysia marginata</name>
    <dbReference type="NCBI Taxonomy" id="1093978"/>
    <lineage>
        <taxon>Eukaryota</taxon>
        <taxon>Metazoa</taxon>
        <taxon>Spiralia</taxon>
        <taxon>Lophotrochozoa</taxon>
        <taxon>Mollusca</taxon>
        <taxon>Gastropoda</taxon>
        <taxon>Heterobranchia</taxon>
        <taxon>Euthyneura</taxon>
        <taxon>Panpulmonata</taxon>
        <taxon>Sacoglossa</taxon>
        <taxon>Placobranchoidea</taxon>
        <taxon>Plakobranchidae</taxon>
        <taxon>Elysia</taxon>
    </lineage>
</organism>